<evidence type="ECO:0000313" key="8">
    <source>
        <dbReference type="EMBL" id="CAF1258750.1"/>
    </source>
</evidence>
<dbReference type="GO" id="GO:0004674">
    <property type="term" value="F:protein serine/threonine kinase activity"/>
    <property type="evidence" value="ECO:0007669"/>
    <property type="project" value="TreeGrafter"/>
</dbReference>
<proteinExistence type="predicted"/>
<dbReference type="PANTHER" id="PTHR44329">
    <property type="entry name" value="SERINE/THREONINE-PROTEIN KINASE TNNI3K-RELATED"/>
    <property type="match status" value="1"/>
</dbReference>
<evidence type="ECO:0000256" key="2">
    <source>
        <dbReference type="ARBA" id="ARBA00022741"/>
    </source>
</evidence>
<dbReference type="PROSITE" id="PS50011">
    <property type="entry name" value="PROTEIN_KINASE_DOM"/>
    <property type="match status" value="1"/>
</dbReference>
<evidence type="ECO:0000256" key="1">
    <source>
        <dbReference type="ARBA" id="ARBA00022679"/>
    </source>
</evidence>
<feature type="binding site" evidence="5">
    <location>
        <position position="101"/>
    </location>
    <ligand>
        <name>ATP</name>
        <dbReference type="ChEBI" id="CHEBI:30616"/>
    </ligand>
</feature>
<organism evidence="8 11">
    <name type="scientific">Adineta steineri</name>
    <dbReference type="NCBI Taxonomy" id="433720"/>
    <lineage>
        <taxon>Eukaryota</taxon>
        <taxon>Metazoa</taxon>
        <taxon>Spiralia</taxon>
        <taxon>Gnathifera</taxon>
        <taxon>Rotifera</taxon>
        <taxon>Eurotatoria</taxon>
        <taxon>Bdelloidea</taxon>
        <taxon>Adinetida</taxon>
        <taxon>Adinetidae</taxon>
        <taxon>Adineta</taxon>
    </lineage>
</organism>
<dbReference type="OrthoDB" id="1668230at2759"/>
<dbReference type="EMBL" id="CAJNON010000628">
    <property type="protein sequence ID" value="CAF1338564.1"/>
    <property type="molecule type" value="Genomic_DNA"/>
</dbReference>
<dbReference type="GO" id="GO:0005524">
    <property type="term" value="F:ATP binding"/>
    <property type="evidence" value="ECO:0007669"/>
    <property type="project" value="UniProtKB-UniRule"/>
</dbReference>
<protein>
    <recommendedName>
        <fullName evidence="6">Protein kinase domain-containing protein</fullName>
    </recommendedName>
</protein>
<reference evidence="8" key="1">
    <citation type="submission" date="2021-02" db="EMBL/GenBank/DDBJ databases">
        <authorList>
            <person name="Nowell W R."/>
        </authorList>
    </citation>
    <scope>NUCLEOTIDE SEQUENCE</scope>
</reference>
<evidence type="ECO:0000313" key="9">
    <source>
        <dbReference type="EMBL" id="CAF1338564.1"/>
    </source>
</evidence>
<dbReference type="EMBL" id="CAJNOG010000471">
    <property type="protein sequence ID" value="CAF1258750.1"/>
    <property type="molecule type" value="Genomic_DNA"/>
</dbReference>
<evidence type="ECO:0000259" key="6">
    <source>
        <dbReference type="PROSITE" id="PS50011"/>
    </source>
</evidence>
<dbReference type="SUPFAM" id="SSF56112">
    <property type="entry name" value="Protein kinase-like (PK-like)"/>
    <property type="match status" value="1"/>
</dbReference>
<keyword evidence="1" id="KW-0808">Transferase</keyword>
<dbReference type="Proteomes" id="UP000663881">
    <property type="component" value="Unassembled WGS sequence"/>
</dbReference>
<dbReference type="EMBL" id="CAJNOE010000097">
    <property type="protein sequence ID" value="CAF0905726.1"/>
    <property type="molecule type" value="Genomic_DNA"/>
</dbReference>
<dbReference type="InterPro" id="IPR000719">
    <property type="entry name" value="Prot_kinase_dom"/>
</dbReference>
<dbReference type="SUPFAM" id="SSF52058">
    <property type="entry name" value="L domain-like"/>
    <property type="match status" value="1"/>
</dbReference>
<dbReference type="InterPro" id="IPR017441">
    <property type="entry name" value="Protein_kinase_ATP_BS"/>
</dbReference>
<keyword evidence="4 5" id="KW-0067">ATP-binding</keyword>
<evidence type="ECO:0000313" key="11">
    <source>
        <dbReference type="Proteomes" id="UP000663845"/>
    </source>
</evidence>
<dbReference type="PROSITE" id="PS00107">
    <property type="entry name" value="PROTEIN_KINASE_ATP"/>
    <property type="match status" value="1"/>
</dbReference>
<sequence>MLAGNTLTSLPSTMAQCRNLQLLRISVNQLGKIPSWLFSMPQLSWLAFASNMDRGVSQMDDDLTGVSWGDLTVMEQLGEGASGIISKAHRQNTAQQEVAVKLFKGELTTDGLPTDEMYACMAAGVHPNLVQVLGRIDSHPEQKRGLMLELIPSTFKTLASPPSLDTFTRDIYQPGTSFSRSKLAQIASGIAAAAAHLHSRGIMHGDLYAHNILVGPDKALLSDFGAATLYAKDYSDDAATIERLEVRAFGYLLEELLEHIDPNDTHSESINAFTQLKEDCMHLEVLKRPNFAEICHRIADFRLLTKTLPST</sequence>
<comment type="caution">
    <text evidence="8">The sequence shown here is derived from an EMBL/GenBank/DDBJ whole genome shotgun (WGS) entry which is preliminary data.</text>
</comment>
<evidence type="ECO:0000256" key="5">
    <source>
        <dbReference type="PROSITE-ProRule" id="PRU10141"/>
    </source>
</evidence>
<dbReference type="Proteomes" id="UP000663845">
    <property type="component" value="Unassembled WGS sequence"/>
</dbReference>
<dbReference type="Gene3D" id="3.80.10.10">
    <property type="entry name" value="Ribonuclease Inhibitor"/>
    <property type="match status" value="1"/>
</dbReference>
<evidence type="ECO:0000256" key="4">
    <source>
        <dbReference type="ARBA" id="ARBA00022840"/>
    </source>
</evidence>
<accession>A0A815AKL0</accession>
<dbReference type="Proteomes" id="UP000663860">
    <property type="component" value="Unassembled WGS sequence"/>
</dbReference>
<gene>
    <name evidence="7" type="ORF">IZO911_LOCUS12499</name>
    <name evidence="8" type="ORF">JYZ213_LOCUS30032</name>
    <name evidence="10" type="ORF">OKA104_LOCUS12034</name>
    <name evidence="9" type="ORF">VCS650_LOCUS33093</name>
</gene>
<dbReference type="Gene3D" id="1.10.510.10">
    <property type="entry name" value="Transferase(Phosphotransferase) domain 1"/>
    <property type="match status" value="1"/>
</dbReference>
<dbReference type="InterPro" id="IPR011009">
    <property type="entry name" value="Kinase-like_dom_sf"/>
</dbReference>
<dbReference type="AlphaFoldDB" id="A0A815AKL0"/>
<dbReference type="InterPro" id="IPR051681">
    <property type="entry name" value="Ser/Thr_Kinases-Pseudokinases"/>
</dbReference>
<name>A0A815AKL0_9BILA</name>
<keyword evidence="2 5" id="KW-0547">Nucleotide-binding</keyword>
<dbReference type="EMBL" id="CAJOAY010000570">
    <property type="protein sequence ID" value="CAF3694301.1"/>
    <property type="molecule type" value="Genomic_DNA"/>
</dbReference>
<keyword evidence="3" id="KW-0418">Kinase</keyword>
<evidence type="ECO:0000256" key="3">
    <source>
        <dbReference type="ARBA" id="ARBA00022777"/>
    </source>
</evidence>
<evidence type="ECO:0000313" key="10">
    <source>
        <dbReference type="EMBL" id="CAF3694301.1"/>
    </source>
</evidence>
<evidence type="ECO:0000313" key="7">
    <source>
        <dbReference type="EMBL" id="CAF0905726.1"/>
    </source>
</evidence>
<dbReference type="Pfam" id="PF00069">
    <property type="entry name" value="Pkinase"/>
    <property type="match status" value="1"/>
</dbReference>
<dbReference type="InterPro" id="IPR032675">
    <property type="entry name" value="LRR_dom_sf"/>
</dbReference>
<dbReference type="Proteomes" id="UP000663891">
    <property type="component" value="Unassembled WGS sequence"/>
</dbReference>
<dbReference type="PANTHER" id="PTHR44329:SF288">
    <property type="entry name" value="MITOGEN-ACTIVATED PROTEIN KINASE KINASE KINASE 20"/>
    <property type="match status" value="1"/>
</dbReference>
<feature type="domain" description="Protein kinase" evidence="6">
    <location>
        <begin position="71"/>
        <end position="311"/>
    </location>
</feature>